<dbReference type="SMART" id="SM00255">
    <property type="entry name" value="TIR"/>
    <property type="match status" value="1"/>
</dbReference>
<dbReference type="Pfam" id="PF01582">
    <property type="entry name" value="TIR"/>
    <property type="match status" value="1"/>
</dbReference>
<dbReference type="PANTHER" id="PTHR32009:SF39">
    <property type="entry name" value="TIR DOMAIN-CONTAINING PROTEIN"/>
    <property type="match status" value="1"/>
</dbReference>
<proteinExistence type="predicted"/>
<evidence type="ECO:0000256" key="2">
    <source>
        <dbReference type="ARBA" id="ARBA00022801"/>
    </source>
</evidence>
<evidence type="ECO:0000256" key="5">
    <source>
        <dbReference type="SAM" id="MobiDB-lite"/>
    </source>
</evidence>
<evidence type="ECO:0000259" key="7">
    <source>
        <dbReference type="PROSITE" id="PS50104"/>
    </source>
</evidence>
<name>A0A059B4K2_EUCGR</name>
<accession>A0A059B4K2</accession>
<dbReference type="FunFam" id="3.40.50.10140:FF:000007">
    <property type="entry name" value="Disease resistance protein (TIR-NBS-LRR class)"/>
    <property type="match status" value="1"/>
</dbReference>
<dbReference type="EC" id="3.2.2.6" evidence="1"/>
<dbReference type="GO" id="GO:0061809">
    <property type="term" value="F:NAD+ nucleosidase activity, cyclic ADP-ribose generating"/>
    <property type="evidence" value="ECO:0007669"/>
    <property type="project" value="UniProtKB-EC"/>
</dbReference>
<evidence type="ECO:0000256" key="4">
    <source>
        <dbReference type="ARBA" id="ARBA00047304"/>
    </source>
</evidence>
<sequence length="224" mass="25351">MFENFWLPCMVTVAAIFLSAILFKEFLKKRAGQSAVEGSADNDSATETGTAERAARSCPSPRVEETAKSSGYDYEVFLSFRGPDTRSGFTDYLYTSLTDAGIRTFKDDKDLHIGEEFAPELLQAIDQSKISIPIFSKNYASSVWCLKEVVRMVERKKTGGHKIMPIFYDVAPSEVRYQTGVYEKAFQSHKKKRRYGEETINQWKAALSVVGEINGWNLHSEKNR</sequence>
<dbReference type="SUPFAM" id="SSF52200">
    <property type="entry name" value="Toll/Interleukin receptor TIR domain"/>
    <property type="match status" value="1"/>
</dbReference>
<evidence type="ECO:0000256" key="1">
    <source>
        <dbReference type="ARBA" id="ARBA00011982"/>
    </source>
</evidence>
<dbReference type="STRING" id="71139.A0A059B4K2"/>
<evidence type="ECO:0000256" key="6">
    <source>
        <dbReference type="SAM" id="Phobius"/>
    </source>
</evidence>
<dbReference type="Gramene" id="KCW61053">
    <property type="protein sequence ID" value="KCW61053"/>
    <property type="gene ID" value="EUGRSUZ_H03826"/>
</dbReference>
<dbReference type="AlphaFoldDB" id="A0A059B4K2"/>
<keyword evidence="3" id="KW-0520">NAD</keyword>
<feature type="region of interest" description="Disordered" evidence="5">
    <location>
        <begin position="37"/>
        <end position="66"/>
    </location>
</feature>
<dbReference type="PROSITE" id="PS50104">
    <property type="entry name" value="TIR"/>
    <property type="match status" value="1"/>
</dbReference>
<keyword evidence="2" id="KW-0378">Hydrolase</keyword>
<dbReference type="GO" id="GO:0007165">
    <property type="term" value="P:signal transduction"/>
    <property type="evidence" value="ECO:0000318"/>
    <property type="project" value="GO_Central"/>
</dbReference>
<protein>
    <recommendedName>
        <fullName evidence="1">ADP-ribosyl cyclase/cyclic ADP-ribose hydrolase</fullName>
        <ecNumber evidence="1">3.2.2.6</ecNumber>
    </recommendedName>
</protein>
<keyword evidence="6" id="KW-0472">Membrane</keyword>
<dbReference type="InParanoid" id="A0A059B4K2"/>
<evidence type="ECO:0000313" key="8">
    <source>
        <dbReference type="EMBL" id="KCW61053.1"/>
    </source>
</evidence>
<comment type="catalytic activity">
    <reaction evidence="4">
        <text>NAD(+) + H2O = ADP-D-ribose + nicotinamide + H(+)</text>
        <dbReference type="Rhea" id="RHEA:16301"/>
        <dbReference type="ChEBI" id="CHEBI:15377"/>
        <dbReference type="ChEBI" id="CHEBI:15378"/>
        <dbReference type="ChEBI" id="CHEBI:17154"/>
        <dbReference type="ChEBI" id="CHEBI:57540"/>
        <dbReference type="ChEBI" id="CHEBI:57967"/>
        <dbReference type="EC" id="3.2.2.6"/>
    </reaction>
    <physiologicalReaction direction="left-to-right" evidence="4">
        <dbReference type="Rhea" id="RHEA:16302"/>
    </physiologicalReaction>
</comment>
<evidence type="ECO:0000256" key="3">
    <source>
        <dbReference type="ARBA" id="ARBA00023027"/>
    </source>
</evidence>
<dbReference type="PANTHER" id="PTHR32009">
    <property type="entry name" value="TMV RESISTANCE PROTEIN N-LIKE"/>
    <property type="match status" value="1"/>
</dbReference>
<dbReference type="InterPro" id="IPR000157">
    <property type="entry name" value="TIR_dom"/>
</dbReference>
<keyword evidence="6" id="KW-1133">Transmembrane helix</keyword>
<organism evidence="8">
    <name type="scientific">Eucalyptus grandis</name>
    <name type="common">Flooded gum</name>
    <dbReference type="NCBI Taxonomy" id="71139"/>
    <lineage>
        <taxon>Eukaryota</taxon>
        <taxon>Viridiplantae</taxon>
        <taxon>Streptophyta</taxon>
        <taxon>Embryophyta</taxon>
        <taxon>Tracheophyta</taxon>
        <taxon>Spermatophyta</taxon>
        <taxon>Magnoliopsida</taxon>
        <taxon>eudicotyledons</taxon>
        <taxon>Gunneridae</taxon>
        <taxon>Pentapetalae</taxon>
        <taxon>rosids</taxon>
        <taxon>malvids</taxon>
        <taxon>Myrtales</taxon>
        <taxon>Myrtaceae</taxon>
        <taxon>Myrtoideae</taxon>
        <taxon>Eucalypteae</taxon>
        <taxon>Eucalyptus</taxon>
    </lineage>
</organism>
<dbReference type="Gene3D" id="3.40.50.10140">
    <property type="entry name" value="Toll/interleukin-1 receptor homology (TIR) domain"/>
    <property type="match status" value="1"/>
</dbReference>
<feature type="domain" description="TIR" evidence="7">
    <location>
        <begin position="72"/>
        <end position="224"/>
    </location>
</feature>
<keyword evidence="6" id="KW-0812">Transmembrane</keyword>
<gene>
    <name evidence="8" type="ORF">EUGRSUZ_H03826</name>
</gene>
<dbReference type="EMBL" id="KK198760">
    <property type="protein sequence ID" value="KCW61053.1"/>
    <property type="molecule type" value="Genomic_DNA"/>
</dbReference>
<feature type="transmembrane region" description="Helical" evidence="6">
    <location>
        <begin position="5"/>
        <end position="23"/>
    </location>
</feature>
<reference evidence="8" key="1">
    <citation type="submission" date="2013-07" db="EMBL/GenBank/DDBJ databases">
        <title>The genome of Eucalyptus grandis.</title>
        <authorList>
            <person name="Schmutz J."/>
            <person name="Hayes R."/>
            <person name="Myburg A."/>
            <person name="Tuskan G."/>
            <person name="Grattapaglia D."/>
            <person name="Rokhsar D.S."/>
        </authorList>
    </citation>
    <scope>NUCLEOTIDE SEQUENCE</scope>
    <source>
        <tissue evidence="8">Leaf extractions</tissue>
    </source>
</reference>
<dbReference type="GO" id="GO:0005634">
    <property type="term" value="C:nucleus"/>
    <property type="evidence" value="ECO:0000318"/>
    <property type="project" value="GO_Central"/>
</dbReference>
<dbReference type="OMA" id="RITETIW"/>
<dbReference type="InterPro" id="IPR035897">
    <property type="entry name" value="Toll_tir_struct_dom_sf"/>
</dbReference>